<feature type="domain" description="GAG-pre-integrase" evidence="5">
    <location>
        <begin position="359"/>
        <end position="410"/>
    </location>
</feature>
<dbReference type="EMBL" id="BKCJ010003092">
    <property type="protein sequence ID" value="GEU52924.1"/>
    <property type="molecule type" value="Genomic_DNA"/>
</dbReference>
<name>A0A6L2KYE8_TANCI</name>
<gene>
    <name evidence="7" type="ORF">Tci_024902</name>
</gene>
<evidence type="ECO:0000256" key="1">
    <source>
        <dbReference type="ARBA" id="ARBA00022750"/>
    </source>
</evidence>
<comment type="caution">
    <text evidence="7">The sequence shown here is derived from an EMBL/GenBank/DDBJ whole genome shotgun (WGS) entry which is preliminary data.</text>
</comment>
<keyword evidence="3" id="KW-0732">Signal</keyword>
<dbReference type="Pfam" id="PF22936">
    <property type="entry name" value="Pol_BBD"/>
    <property type="match status" value="1"/>
</dbReference>
<proteinExistence type="predicted"/>
<accession>A0A6L2KYE8</accession>
<feature type="domain" description="Retrovirus-related Pol polyprotein from transposon TNT 1-94-like beta-barrel" evidence="6">
    <location>
        <begin position="282"/>
        <end position="353"/>
    </location>
</feature>
<feature type="signal peptide" evidence="3">
    <location>
        <begin position="1"/>
        <end position="27"/>
    </location>
</feature>
<evidence type="ECO:0000313" key="7">
    <source>
        <dbReference type="EMBL" id="GEU52924.1"/>
    </source>
</evidence>
<organism evidence="7">
    <name type="scientific">Tanacetum cinerariifolium</name>
    <name type="common">Dalmatian daisy</name>
    <name type="synonym">Chrysanthemum cinerariifolium</name>
    <dbReference type="NCBI Taxonomy" id="118510"/>
    <lineage>
        <taxon>Eukaryota</taxon>
        <taxon>Viridiplantae</taxon>
        <taxon>Streptophyta</taxon>
        <taxon>Embryophyta</taxon>
        <taxon>Tracheophyta</taxon>
        <taxon>Spermatophyta</taxon>
        <taxon>Magnoliopsida</taxon>
        <taxon>eudicotyledons</taxon>
        <taxon>Gunneridae</taxon>
        <taxon>Pentapetalae</taxon>
        <taxon>asterids</taxon>
        <taxon>campanulids</taxon>
        <taxon>Asterales</taxon>
        <taxon>Asteraceae</taxon>
        <taxon>Asteroideae</taxon>
        <taxon>Anthemideae</taxon>
        <taxon>Anthemidinae</taxon>
        <taxon>Tanacetum</taxon>
    </lineage>
</organism>
<feature type="region of interest" description="Disordered" evidence="2">
    <location>
        <begin position="1155"/>
        <end position="1174"/>
    </location>
</feature>
<dbReference type="InterPro" id="IPR025724">
    <property type="entry name" value="GAG-pre-integrase_dom"/>
</dbReference>
<dbReference type="SUPFAM" id="SSF56672">
    <property type="entry name" value="DNA/RNA polymerases"/>
    <property type="match status" value="1"/>
</dbReference>
<evidence type="ECO:0000256" key="3">
    <source>
        <dbReference type="SAM" id="SignalP"/>
    </source>
</evidence>
<dbReference type="Pfam" id="PF07727">
    <property type="entry name" value="RVT_2"/>
    <property type="match status" value="1"/>
</dbReference>
<dbReference type="InterPro" id="IPR013103">
    <property type="entry name" value="RVT_2"/>
</dbReference>
<dbReference type="InterPro" id="IPR043502">
    <property type="entry name" value="DNA/RNA_pol_sf"/>
</dbReference>
<keyword evidence="1" id="KW-0645">Protease</keyword>
<feature type="domain" description="Reverse transcriptase Ty1/copia-type" evidence="4">
    <location>
        <begin position="665"/>
        <end position="764"/>
    </location>
</feature>
<feature type="non-terminal residue" evidence="7">
    <location>
        <position position="1"/>
    </location>
</feature>
<reference evidence="7" key="1">
    <citation type="journal article" date="2019" name="Sci. Rep.">
        <title>Draft genome of Tanacetum cinerariifolium, the natural source of mosquito coil.</title>
        <authorList>
            <person name="Yamashiro T."/>
            <person name="Shiraishi A."/>
            <person name="Satake H."/>
            <person name="Nakayama K."/>
        </authorList>
    </citation>
    <scope>NUCLEOTIDE SEQUENCE</scope>
</reference>
<sequence length="1310" mass="148464">PATAAAAAGKPPLLLWWLRWRLVLVVARGWSSFGGVVVPAVKRQRGCSDGGGWCSGDDGVAVHGRDMVGKWEAPAGWRRLPPWWCRQWWLVGEGGRSDRSGYEEQFMRFAGKISGSGGGRLVGEGREIGDDGVAVHGRDMVGKWEAPSGWRRLPPWWCRQWWLVGEGGRSDRSGYEEQFLRFAGKLAGKISSSGGGRRPVSIVVPQSTVKSPRPVKHVVNKAHSPIRRPINHRPATKNSTFNKKVTTVKVNKVNDVQGTKGNAKKASAHWRNSQQALKDKGVIDSGCSRHMTGNISYLSDFKEINGGYVAYEGNPKGGKITGKGKIKTGKLYFDDVYFVKELKFNLFSILQMVPRENNVYNVDLKNVVPSGDLTFPFAKATLDESNLWHRRLGHINFKTMNKLVKGNLVRDPQNIDVDAAFEVKENENDVYVSANGGDNTDSKKHAEKANRDAKGHIHVGSPIGVRDLSAELEEFSSNSTNRVNAVSAPITAAGPNPTNNTNSFNIASPSDTVVSLNFRIAGKSLFVDTSKYPDDPYMPELEDIVYSDDKEDVGAEADLSNLETNISVSPIPTIRVYKDHHVNQIIGDLNSAPQTRSMARMVKEQGGLNQINDEDFHTYLPKGKRAIGSKWVFRNKKDERGIVIRNKARLVAQGHTQEEGIDYDEMDVKSAFLYGTIEEEVYVCQPPGFEDFDYPDKFYKVVKALYGLHQAPRAWYETLANYLLENGFQKRKINQTLFIKKQKGDILLAHVYVDDIIFRSTNKELYVKSASTPIETKKHLLKDPDGEDVDVHIYRYLKGKPHLDLSYHKDSPFNLVVYSDSDYAGDSLDRKSITRGVNTPRCDEDSLEVMELMVFMFWATANIKKVNDVVQLCALIDRKKVVVTEDVIRRDLHLDDADGVECLSNEEIFAELARMIYEKPPPKLTFYKAFFSAHMVRNVDSPSKFLMYPWFLQVIINNQVDDLTSHNTKYTSLALTQKVFANIRRVGKGFSGVETPLFASMLLEKDKLTQALEILKLKKREKRLERKKRLKSSGFKRLRKIGTSQRVESFTDAVDRIDQDVSAATKDVSAAEPTVFDDEEYDDKEENIDWNAVVEQIQEKHLDNIKKYQSLKRKPVSIAQARKNMIIYLKNMVGYKMEHFKGMTYDKESFKKPKAVEVSGSDSTQETPSNDPKEMNWEIHSEGSRTYWKIIRVGGITKAYQSFKDMLKGFDIEDLVALWSLVKEKFSLAVPNVDKEKALWVELKRLFKPDEDDVLWKLQMYMHYLITWKLYTNCGVHQVEEDSEIARDLMMKIFMKANKPKIKSLDTSSK</sequence>
<feature type="compositionally biased region" description="Polar residues" evidence="2">
    <location>
        <begin position="1160"/>
        <end position="1170"/>
    </location>
</feature>
<evidence type="ECO:0000259" key="4">
    <source>
        <dbReference type="Pfam" id="PF07727"/>
    </source>
</evidence>
<evidence type="ECO:0000256" key="2">
    <source>
        <dbReference type="SAM" id="MobiDB-lite"/>
    </source>
</evidence>
<keyword evidence="1" id="KW-0378">Hydrolase</keyword>
<keyword evidence="1" id="KW-0064">Aspartyl protease</keyword>
<dbReference type="GO" id="GO:0004190">
    <property type="term" value="F:aspartic-type endopeptidase activity"/>
    <property type="evidence" value="ECO:0007669"/>
    <property type="project" value="UniProtKB-KW"/>
</dbReference>
<dbReference type="InterPro" id="IPR054722">
    <property type="entry name" value="PolX-like_BBD"/>
</dbReference>
<evidence type="ECO:0000259" key="5">
    <source>
        <dbReference type="Pfam" id="PF13976"/>
    </source>
</evidence>
<protein>
    <submittedName>
        <fullName evidence="7">Uncharacterized protein</fullName>
    </submittedName>
</protein>
<feature type="chain" id="PRO_5026753443" evidence="3">
    <location>
        <begin position="28"/>
        <end position="1310"/>
    </location>
</feature>
<dbReference type="Pfam" id="PF13976">
    <property type="entry name" value="gag_pre-integrs"/>
    <property type="match status" value="1"/>
</dbReference>
<evidence type="ECO:0000259" key="6">
    <source>
        <dbReference type="Pfam" id="PF22936"/>
    </source>
</evidence>